<gene>
    <name evidence="2" type="ORF">HCBG_06641</name>
</gene>
<reference evidence="2" key="1">
    <citation type="submission" date="2009-02" db="EMBL/GenBank/DDBJ databases">
        <title>The Genome Sequence of Ajellomyces capsulatus strain G186AR.</title>
        <authorList>
            <consortium name="The Broad Institute Genome Sequencing Platform"/>
            <person name="Champion M."/>
            <person name="Cuomo C."/>
            <person name="Ma L.-J."/>
            <person name="Henn M.R."/>
            <person name="Sil A."/>
            <person name="Goldman B."/>
            <person name="Young S.K."/>
            <person name="Kodira C.D."/>
            <person name="Zeng Q."/>
            <person name="Koehrsen M."/>
            <person name="Alvarado L."/>
            <person name="Berlin A."/>
            <person name="Borenstein D."/>
            <person name="Chen Z."/>
            <person name="Engels R."/>
            <person name="Freedman E."/>
            <person name="Gellesch M."/>
            <person name="Goldberg J."/>
            <person name="Griggs A."/>
            <person name="Gujja S."/>
            <person name="Heiman D."/>
            <person name="Hepburn T."/>
            <person name="Howarth C."/>
            <person name="Jen D."/>
            <person name="Larson L."/>
            <person name="Lewis B."/>
            <person name="Mehta T."/>
            <person name="Park D."/>
            <person name="Pearson M."/>
            <person name="Roberts A."/>
            <person name="Saif S."/>
            <person name="Shea T."/>
            <person name="Shenoy N."/>
            <person name="Sisk P."/>
            <person name="Stolte C."/>
            <person name="Sykes S."/>
            <person name="Walk T."/>
            <person name="White J."/>
            <person name="Yandava C."/>
            <person name="Klein B."/>
            <person name="McEwen J.G."/>
            <person name="Puccia R."/>
            <person name="Goldman G.H."/>
            <person name="Felipe M.S."/>
            <person name="Nino-Vega G."/>
            <person name="San-Blas G."/>
            <person name="Taylor J."/>
            <person name="Mendoza L."/>
            <person name="Galagan J."/>
            <person name="Nusbaum C."/>
            <person name="Birren B."/>
        </authorList>
    </citation>
    <scope>NUCLEOTIDE SEQUENCE</scope>
    <source>
        <strain evidence="2">G186AR</strain>
    </source>
</reference>
<dbReference type="GeneID" id="69039657"/>
<proteinExistence type="predicted"/>
<dbReference type="InParanoid" id="C0NU11"/>
<name>C0NU11_AJECG</name>
<feature type="region of interest" description="Disordered" evidence="1">
    <location>
        <begin position="46"/>
        <end position="74"/>
    </location>
</feature>
<dbReference type="Proteomes" id="UP000001631">
    <property type="component" value="Unassembled WGS sequence"/>
</dbReference>
<dbReference type="EMBL" id="GG663371">
    <property type="protein sequence ID" value="EEH05522.1"/>
    <property type="molecule type" value="Genomic_DNA"/>
</dbReference>
<sequence>MRALCEIANRVPIKQEASEPFPSRFDFRSLLPAPCPRLANLDSASVKGKGKLPAPQGTGPSLVRFPRSGYPKKKRPCARIQVFQTPSRKLRLSVSGAHEPAKVVQSNTLTSYQQPSRKHLDNRRIMKRDPWPNWQGV</sequence>
<evidence type="ECO:0000313" key="3">
    <source>
        <dbReference type="Proteomes" id="UP000001631"/>
    </source>
</evidence>
<accession>C0NU11</accession>
<evidence type="ECO:0000313" key="2">
    <source>
        <dbReference type="EMBL" id="EEH05522.1"/>
    </source>
</evidence>
<dbReference type="AlphaFoldDB" id="C0NU11"/>
<dbReference type="HOGENOM" id="CLU_1864570_0_0_1"/>
<organism evidence="2 3">
    <name type="scientific">Ajellomyces capsulatus (strain G186AR / H82 / ATCC MYA-2454 / RMSCC 2432)</name>
    <name type="common">Darling's disease fungus</name>
    <name type="synonym">Histoplasma capsulatum</name>
    <dbReference type="NCBI Taxonomy" id="447093"/>
    <lineage>
        <taxon>Eukaryota</taxon>
        <taxon>Fungi</taxon>
        <taxon>Dikarya</taxon>
        <taxon>Ascomycota</taxon>
        <taxon>Pezizomycotina</taxon>
        <taxon>Eurotiomycetes</taxon>
        <taxon>Eurotiomycetidae</taxon>
        <taxon>Onygenales</taxon>
        <taxon>Ajellomycetaceae</taxon>
        <taxon>Histoplasma</taxon>
    </lineage>
</organism>
<protein>
    <submittedName>
        <fullName evidence="2">Uncharacterized protein</fullName>
    </submittedName>
</protein>
<keyword evidence="3" id="KW-1185">Reference proteome</keyword>
<evidence type="ECO:0000256" key="1">
    <source>
        <dbReference type="SAM" id="MobiDB-lite"/>
    </source>
</evidence>
<dbReference type="RefSeq" id="XP_045286003.1">
    <property type="nucleotide sequence ID" value="XM_045433690.1"/>
</dbReference>